<evidence type="ECO:0000256" key="7">
    <source>
        <dbReference type="ARBA" id="ARBA00023125"/>
    </source>
</evidence>
<sequence length="368" mass="42291">MKTYPMPVGNPKFFEGNILEVMNRPYGFFEVEVTTPKDLFYPIIQTRINTSEGYRTVAPLGTWTTVLSSTEMYNAIDNFGYSFKINRGFLFERDIIYDKYVDHFNNIKSNTPKDNPMYLISKLLMNGLFGKTGQDYRFNETRLISNDNLLLLIQNKDIEVISNTEIGIDLNFVVYFDKAKYKINSASPRSFNGCIAHASEITSAARVEMSLVIKYLIENNYTIYYMDTDSFFINKPLPDHLVSHNILGKYKLENIYKEAIFLAPKVYAGITQDGNEVIKIKGLSHDTINKDVTFDLLKSLLIKNKSLTFNQTKTFRNIAMGSINLLEQTYNLIPTENKRELVFDDNNVFISTKPFVINKDKVIANSDP</sequence>
<keyword evidence="4" id="KW-0548">Nucleotidyltransferase</keyword>
<evidence type="ECO:0000256" key="8">
    <source>
        <dbReference type="ARBA" id="ARBA00049244"/>
    </source>
</evidence>
<evidence type="ECO:0000313" key="10">
    <source>
        <dbReference type="EMBL" id="QRZ60392.1"/>
    </source>
</evidence>
<dbReference type="EC" id="2.7.7.7" evidence="2"/>
<keyword evidence="10" id="KW-0496">Mitochondrion</keyword>
<comment type="catalytic activity">
    <reaction evidence="8">
        <text>DNA(n) + a 2'-deoxyribonucleoside 5'-triphosphate = DNA(n+1) + diphosphate</text>
        <dbReference type="Rhea" id="RHEA:22508"/>
        <dbReference type="Rhea" id="RHEA-COMP:17339"/>
        <dbReference type="Rhea" id="RHEA-COMP:17340"/>
        <dbReference type="ChEBI" id="CHEBI:33019"/>
        <dbReference type="ChEBI" id="CHEBI:61560"/>
        <dbReference type="ChEBI" id="CHEBI:173112"/>
        <dbReference type="EC" id="2.7.7.7"/>
    </reaction>
</comment>
<evidence type="ECO:0000256" key="5">
    <source>
        <dbReference type="ARBA" id="ARBA00022705"/>
    </source>
</evidence>
<dbReference type="InterPro" id="IPR017964">
    <property type="entry name" value="DNA-dir_DNA_pol_B_CS"/>
</dbReference>
<evidence type="ECO:0000259" key="9">
    <source>
        <dbReference type="Pfam" id="PF03175"/>
    </source>
</evidence>
<evidence type="ECO:0000256" key="6">
    <source>
        <dbReference type="ARBA" id="ARBA00022932"/>
    </source>
</evidence>
<dbReference type="AlphaFoldDB" id="A0A895KWH4"/>
<dbReference type="PROSITE" id="PS00116">
    <property type="entry name" value="DNA_POLYMERASE_B"/>
    <property type="match status" value="1"/>
</dbReference>
<feature type="domain" description="DNA-directed DNA polymerase family B mitochondria/virus" evidence="9">
    <location>
        <begin position="1"/>
        <end position="214"/>
    </location>
</feature>
<protein>
    <recommendedName>
        <fullName evidence="2">DNA-directed DNA polymerase</fullName>
        <ecNumber evidence="2">2.7.7.7</ecNumber>
    </recommendedName>
</protein>
<dbReference type="Pfam" id="PF03175">
    <property type="entry name" value="DNA_pol_B_2"/>
    <property type="match status" value="1"/>
</dbReference>
<keyword evidence="5" id="KW-0235">DNA replication</keyword>
<dbReference type="GO" id="GO:0003887">
    <property type="term" value="F:DNA-directed DNA polymerase activity"/>
    <property type="evidence" value="ECO:0007669"/>
    <property type="project" value="UniProtKB-KW"/>
</dbReference>
<evidence type="ECO:0000256" key="3">
    <source>
        <dbReference type="ARBA" id="ARBA00022679"/>
    </source>
</evidence>
<gene>
    <name evidence="10" type="primary">orf368</name>
</gene>
<keyword evidence="3" id="KW-0808">Transferase</keyword>
<dbReference type="InterPro" id="IPR023211">
    <property type="entry name" value="DNA_pol_palm_dom_sf"/>
</dbReference>
<evidence type="ECO:0000256" key="4">
    <source>
        <dbReference type="ARBA" id="ARBA00022695"/>
    </source>
</evidence>
<dbReference type="GO" id="GO:0006260">
    <property type="term" value="P:DNA replication"/>
    <property type="evidence" value="ECO:0007669"/>
    <property type="project" value="UniProtKB-KW"/>
</dbReference>
<dbReference type="GO" id="GO:0000166">
    <property type="term" value="F:nucleotide binding"/>
    <property type="evidence" value="ECO:0007669"/>
    <property type="project" value="InterPro"/>
</dbReference>
<keyword evidence="6" id="KW-0239">DNA-directed DNA polymerase</keyword>
<proteinExistence type="inferred from homology"/>
<dbReference type="SUPFAM" id="SSF56672">
    <property type="entry name" value="DNA/RNA polymerases"/>
    <property type="match status" value="1"/>
</dbReference>
<dbReference type="InterPro" id="IPR043502">
    <property type="entry name" value="DNA/RNA_pol_sf"/>
</dbReference>
<dbReference type="PANTHER" id="PTHR33568">
    <property type="entry name" value="DNA POLYMERASE"/>
    <property type="match status" value="1"/>
</dbReference>
<dbReference type="GO" id="GO:0003677">
    <property type="term" value="F:DNA binding"/>
    <property type="evidence" value="ECO:0007669"/>
    <property type="project" value="UniProtKB-KW"/>
</dbReference>
<evidence type="ECO:0000256" key="1">
    <source>
        <dbReference type="ARBA" id="ARBA00005755"/>
    </source>
</evidence>
<geneLocation type="mitochondrion" evidence="10"/>
<accession>A0A895KWH4</accession>
<reference evidence="10" key="1">
    <citation type="journal article" date="2020" name="Int. J. Biol. Macromol.">
        <title>The 206 kbp mitochondrial genome of Phanerochaete carnosa reveals dynamics of introns, accumulation of repeat sequences and plasmid-derived genes.</title>
        <authorList>
            <person name="Wang X."/>
            <person name="Song A."/>
            <person name="Wang F."/>
            <person name="Chen M."/>
            <person name="Li X."/>
            <person name="Li Q."/>
            <person name="Liu N."/>
        </authorList>
    </citation>
    <scope>NUCLEOTIDE SEQUENCE</scope>
</reference>
<dbReference type="Gene3D" id="3.90.1600.10">
    <property type="entry name" value="Palm domain of DNA polymerase"/>
    <property type="match status" value="1"/>
</dbReference>
<dbReference type="GeneID" id="67278527"/>
<dbReference type="InterPro" id="IPR004868">
    <property type="entry name" value="DNA-dir_DNA_pol_B_mt/vir"/>
</dbReference>
<dbReference type="PANTHER" id="PTHR33568:SF3">
    <property type="entry name" value="DNA-DIRECTED DNA POLYMERASE"/>
    <property type="match status" value="1"/>
</dbReference>
<keyword evidence="7" id="KW-0238">DNA-binding</keyword>
<dbReference type="EMBL" id="MT090080">
    <property type="protein sequence ID" value="QRZ60392.1"/>
    <property type="molecule type" value="Genomic_DNA"/>
</dbReference>
<organism evidence="10">
    <name type="scientific">Phanerochaete carnosa</name>
    <dbReference type="NCBI Taxonomy" id="231932"/>
    <lineage>
        <taxon>Eukaryota</taxon>
        <taxon>Fungi</taxon>
        <taxon>Dikarya</taxon>
        <taxon>Basidiomycota</taxon>
        <taxon>Agaricomycotina</taxon>
        <taxon>Agaricomycetes</taxon>
        <taxon>Polyporales</taxon>
        <taxon>Phanerochaetaceae</taxon>
        <taxon>Phanerochaete</taxon>
    </lineage>
</organism>
<dbReference type="Gene3D" id="1.10.287.690">
    <property type="entry name" value="Helix hairpin bin"/>
    <property type="match status" value="1"/>
</dbReference>
<name>A0A895KWH4_9APHY</name>
<evidence type="ECO:0000256" key="2">
    <source>
        <dbReference type="ARBA" id="ARBA00012417"/>
    </source>
</evidence>
<dbReference type="RefSeq" id="YP_010170410.1">
    <property type="nucleotide sequence ID" value="NC_057606.1"/>
</dbReference>
<comment type="similarity">
    <text evidence="1">Belongs to the DNA polymerase type-B family.</text>
</comment>